<evidence type="ECO:0000256" key="6">
    <source>
        <dbReference type="ARBA" id="ARBA00023152"/>
    </source>
</evidence>
<dbReference type="InterPro" id="IPR036638">
    <property type="entry name" value="HLH_DNA-bd_sf"/>
</dbReference>
<evidence type="ECO:0000256" key="2">
    <source>
        <dbReference type="ARBA" id="ARBA00004921"/>
    </source>
</evidence>
<dbReference type="PANTHER" id="PTHR45959">
    <property type="entry name" value="BHLH TRANSCRIPTION FACTOR"/>
    <property type="match status" value="1"/>
</dbReference>
<dbReference type="PROSITE" id="PS51748">
    <property type="entry name" value="HEXOKINASE_2"/>
    <property type="match status" value="1"/>
</dbReference>
<dbReference type="InterPro" id="IPR043129">
    <property type="entry name" value="ATPase_NBD"/>
</dbReference>
<evidence type="ECO:0000256" key="9">
    <source>
        <dbReference type="SAM" id="MobiDB-lite"/>
    </source>
</evidence>
<dbReference type="GO" id="GO:0006096">
    <property type="term" value="P:glycolytic process"/>
    <property type="evidence" value="ECO:0007669"/>
    <property type="project" value="UniProtKB-KW"/>
</dbReference>
<dbReference type="CDD" id="cd11452">
    <property type="entry name" value="bHLH_AtNAI1_like"/>
    <property type="match status" value="1"/>
</dbReference>
<dbReference type="SMART" id="SM00353">
    <property type="entry name" value="HLH"/>
    <property type="match status" value="1"/>
</dbReference>
<keyword evidence="5" id="KW-0805">Transcription regulation</keyword>
<dbReference type="GO" id="GO:0005524">
    <property type="term" value="F:ATP binding"/>
    <property type="evidence" value="ECO:0007669"/>
    <property type="project" value="InterPro"/>
</dbReference>
<organism evidence="11 12">
    <name type="scientific">Liquidambar formosana</name>
    <name type="common">Formosan gum</name>
    <dbReference type="NCBI Taxonomy" id="63359"/>
    <lineage>
        <taxon>Eukaryota</taxon>
        <taxon>Viridiplantae</taxon>
        <taxon>Streptophyta</taxon>
        <taxon>Embryophyta</taxon>
        <taxon>Tracheophyta</taxon>
        <taxon>Spermatophyta</taxon>
        <taxon>Magnoliopsida</taxon>
        <taxon>eudicotyledons</taxon>
        <taxon>Gunneridae</taxon>
        <taxon>Pentapetalae</taxon>
        <taxon>Saxifragales</taxon>
        <taxon>Altingiaceae</taxon>
        <taxon>Liquidambar</taxon>
    </lineage>
</organism>
<evidence type="ECO:0000313" key="11">
    <source>
        <dbReference type="EMBL" id="KAK9285944.1"/>
    </source>
</evidence>
<comment type="subcellular location">
    <subcellularLocation>
        <location evidence="1">Nucleus</location>
    </subcellularLocation>
</comment>
<evidence type="ECO:0000313" key="12">
    <source>
        <dbReference type="Proteomes" id="UP001415857"/>
    </source>
</evidence>
<evidence type="ECO:0000256" key="3">
    <source>
        <dbReference type="ARBA" id="ARBA00005028"/>
    </source>
</evidence>
<dbReference type="SUPFAM" id="SSF47459">
    <property type="entry name" value="HLH, helix-loop-helix DNA-binding domain"/>
    <property type="match status" value="1"/>
</dbReference>
<dbReference type="Gene3D" id="3.40.367.20">
    <property type="match status" value="2"/>
</dbReference>
<evidence type="ECO:0000256" key="4">
    <source>
        <dbReference type="ARBA" id="ARBA00012324"/>
    </source>
</evidence>
<dbReference type="GO" id="GO:0001678">
    <property type="term" value="P:intracellular glucose homeostasis"/>
    <property type="evidence" value="ECO:0007669"/>
    <property type="project" value="InterPro"/>
</dbReference>
<evidence type="ECO:0000259" key="10">
    <source>
        <dbReference type="PROSITE" id="PS50888"/>
    </source>
</evidence>
<dbReference type="Pfam" id="PF00010">
    <property type="entry name" value="HLH"/>
    <property type="match status" value="1"/>
</dbReference>
<evidence type="ECO:0000256" key="1">
    <source>
        <dbReference type="ARBA" id="ARBA00004123"/>
    </source>
</evidence>
<dbReference type="GO" id="GO:0005536">
    <property type="term" value="F:D-glucose binding"/>
    <property type="evidence" value="ECO:0007669"/>
    <property type="project" value="InterPro"/>
</dbReference>
<evidence type="ECO:0000256" key="8">
    <source>
        <dbReference type="ARBA" id="ARBA00023242"/>
    </source>
</evidence>
<comment type="caution">
    <text evidence="11">The sequence shown here is derived from an EMBL/GenBank/DDBJ whole genome shotgun (WGS) entry which is preliminary data.</text>
</comment>
<dbReference type="Pfam" id="PF03727">
    <property type="entry name" value="Hexokinase_2"/>
    <property type="match status" value="2"/>
</dbReference>
<comment type="pathway">
    <text evidence="3">Carbohydrate metabolism; hexose metabolism.</text>
</comment>
<dbReference type="GO" id="GO:0004396">
    <property type="term" value="F:hexokinase activity"/>
    <property type="evidence" value="ECO:0007669"/>
    <property type="project" value="UniProtKB-EC"/>
</dbReference>
<name>A0AAP0RX52_LIQFO</name>
<dbReference type="EC" id="2.7.1.1" evidence="4"/>
<dbReference type="InterPro" id="IPR052610">
    <property type="entry name" value="bHLH_transcription_regulator"/>
</dbReference>
<reference evidence="11 12" key="1">
    <citation type="journal article" date="2024" name="Plant J.">
        <title>Genome sequences and population genomics reveal climatic adaptation and genomic divergence between two closely related sweetgum species.</title>
        <authorList>
            <person name="Xu W.Q."/>
            <person name="Ren C.Q."/>
            <person name="Zhang X.Y."/>
            <person name="Comes H.P."/>
            <person name="Liu X.H."/>
            <person name="Li Y.G."/>
            <person name="Kettle C.J."/>
            <person name="Jalonen R."/>
            <person name="Gaisberger H."/>
            <person name="Ma Y.Z."/>
            <person name="Qiu Y.X."/>
        </authorList>
    </citation>
    <scope>NUCLEOTIDE SEQUENCE [LARGE SCALE GENOMIC DNA]</scope>
    <source>
        <strain evidence="11">Hangzhou</strain>
    </source>
</reference>
<keyword evidence="7" id="KW-0804">Transcription</keyword>
<dbReference type="InterPro" id="IPR022673">
    <property type="entry name" value="Hexokinase_C"/>
</dbReference>
<dbReference type="PROSITE" id="PS50888">
    <property type="entry name" value="BHLH"/>
    <property type="match status" value="1"/>
</dbReference>
<dbReference type="AlphaFoldDB" id="A0AAP0RX52"/>
<gene>
    <name evidence="11" type="ORF">L1049_025146</name>
</gene>
<dbReference type="GO" id="GO:0080090">
    <property type="term" value="P:regulation of primary metabolic process"/>
    <property type="evidence" value="ECO:0007669"/>
    <property type="project" value="UniProtKB-ARBA"/>
</dbReference>
<dbReference type="EMBL" id="JBBPBK010000005">
    <property type="protein sequence ID" value="KAK9285944.1"/>
    <property type="molecule type" value="Genomic_DNA"/>
</dbReference>
<dbReference type="GO" id="GO:0005634">
    <property type="term" value="C:nucleus"/>
    <property type="evidence" value="ECO:0007669"/>
    <property type="project" value="UniProtKB-SubCell"/>
</dbReference>
<dbReference type="Pfam" id="PF22754">
    <property type="entry name" value="bHLH-TF_ACT-like_plant"/>
    <property type="match status" value="1"/>
</dbReference>
<feature type="region of interest" description="Disordered" evidence="9">
    <location>
        <begin position="1"/>
        <end position="29"/>
    </location>
</feature>
<dbReference type="Proteomes" id="UP001415857">
    <property type="component" value="Unassembled WGS sequence"/>
</dbReference>
<dbReference type="GO" id="GO:0046983">
    <property type="term" value="F:protein dimerization activity"/>
    <property type="evidence" value="ECO:0007669"/>
    <property type="project" value="InterPro"/>
</dbReference>
<comment type="pathway">
    <text evidence="2">Carbohydrate degradation.</text>
</comment>
<keyword evidence="8" id="KW-0539">Nucleus</keyword>
<dbReference type="PANTHER" id="PTHR45959:SF2">
    <property type="entry name" value="BHLH TRANSCRIPTION FACTOR"/>
    <property type="match status" value="1"/>
</dbReference>
<feature type="domain" description="BHLH" evidence="10">
    <location>
        <begin position="36"/>
        <end position="85"/>
    </location>
</feature>
<keyword evidence="6" id="KW-0324">Glycolysis</keyword>
<protein>
    <recommendedName>
        <fullName evidence="4">hexokinase</fullName>
        <ecNumber evidence="4">2.7.1.1</ecNumber>
    </recommendedName>
</protein>
<accession>A0AAP0RX52</accession>
<dbReference type="InterPro" id="IPR001312">
    <property type="entry name" value="Hexokinase"/>
</dbReference>
<dbReference type="InterPro" id="IPR011598">
    <property type="entry name" value="bHLH_dom"/>
</dbReference>
<proteinExistence type="predicted"/>
<evidence type="ECO:0000256" key="7">
    <source>
        <dbReference type="ARBA" id="ARBA00023163"/>
    </source>
</evidence>
<sequence length="466" mass="52557">MDFSYSFPQGFRDNENYSPNSGQETRRIGTRTRNPLHSIDHALAERKRREKVSLRFIALSALLPGLKKMDKASVLGDAVKYLKHLQEHVKMLEEQVAKKTMESVISVKRSWLYADNDASSSDENFVNRSGKPLPEIEARVSNKDVLIRIHCEKHEGFIVKILSKIEKLHLTITHSSVLPFGNYTMVITVVAQVGKELVNEINQALEKNGVNMSVFALVDDTIGDLAGGRYYSRESVAAITLGMGTNEPAQAVPRWHGSSPDSGEMVINTEWGNFSSSHFPITEFDARLDAESSNPDIRKAHFGDVFGRIVRRAIQKMAQETALFGDDVTPKLRTPKLRTPDSLRSPIPLQWREKSLPKVCDIVAERGARLAGAGIVGIIKKLGRIENKRSVVTIEGGLYEHYRVFRNYLHSSVWEMLGNDLSDNVVIEHSHRWIWSWKPSSSLLRKHRILIPDTLVLSGYTLLLNR</sequence>
<dbReference type="SUPFAM" id="SSF53067">
    <property type="entry name" value="Actin-like ATPase domain"/>
    <property type="match status" value="2"/>
</dbReference>
<dbReference type="InterPro" id="IPR054502">
    <property type="entry name" value="bHLH-TF_ACT-like_plant"/>
</dbReference>
<dbReference type="Gene3D" id="4.10.280.10">
    <property type="entry name" value="Helix-loop-helix DNA-binding domain"/>
    <property type="match status" value="1"/>
</dbReference>
<keyword evidence="12" id="KW-1185">Reference proteome</keyword>
<evidence type="ECO:0000256" key="5">
    <source>
        <dbReference type="ARBA" id="ARBA00023015"/>
    </source>
</evidence>